<dbReference type="InterPro" id="IPR011856">
    <property type="entry name" value="tRNA_endonuc-like_dom_sf"/>
</dbReference>
<name>A0ABP8CRI0_9ACTN</name>
<comment type="caution">
    <text evidence="3">The sequence shown here is derived from an EMBL/GenBank/DDBJ whole genome shotgun (WGS) entry which is preliminary data.</text>
</comment>
<organism evidence="3 4">
    <name type="scientific">Actinomadura meridiana</name>
    <dbReference type="NCBI Taxonomy" id="559626"/>
    <lineage>
        <taxon>Bacteria</taxon>
        <taxon>Bacillati</taxon>
        <taxon>Actinomycetota</taxon>
        <taxon>Actinomycetes</taxon>
        <taxon>Streptosporangiales</taxon>
        <taxon>Thermomonosporaceae</taxon>
        <taxon>Actinomadura</taxon>
    </lineage>
</organism>
<dbReference type="Proteomes" id="UP001501710">
    <property type="component" value="Unassembled WGS sequence"/>
</dbReference>
<evidence type="ECO:0000313" key="3">
    <source>
        <dbReference type="EMBL" id="GAA4242467.1"/>
    </source>
</evidence>
<dbReference type="Pfam" id="PF04471">
    <property type="entry name" value="Mrr_cat"/>
    <property type="match status" value="1"/>
</dbReference>
<dbReference type="Gene3D" id="3.40.1350.10">
    <property type="match status" value="1"/>
</dbReference>
<dbReference type="RefSeq" id="WP_344907914.1">
    <property type="nucleotide sequence ID" value="NZ_BAABAS010000033.1"/>
</dbReference>
<dbReference type="PANTHER" id="PTHR30015">
    <property type="entry name" value="MRR RESTRICTION SYSTEM PROTEIN"/>
    <property type="match status" value="1"/>
</dbReference>
<evidence type="ECO:0000259" key="2">
    <source>
        <dbReference type="Pfam" id="PF04471"/>
    </source>
</evidence>
<evidence type="ECO:0000256" key="1">
    <source>
        <dbReference type="SAM" id="MobiDB-lite"/>
    </source>
</evidence>
<dbReference type="PANTHER" id="PTHR30015:SF7">
    <property type="entry name" value="TYPE IV METHYL-DIRECTED RESTRICTION ENZYME ECOKMRR"/>
    <property type="match status" value="1"/>
</dbReference>
<dbReference type="InterPro" id="IPR007560">
    <property type="entry name" value="Restrct_endonuc_IV_Mrr"/>
</dbReference>
<reference evidence="4" key="1">
    <citation type="journal article" date="2019" name="Int. J. Syst. Evol. Microbiol.">
        <title>The Global Catalogue of Microorganisms (GCM) 10K type strain sequencing project: providing services to taxonomists for standard genome sequencing and annotation.</title>
        <authorList>
            <consortium name="The Broad Institute Genomics Platform"/>
            <consortium name="The Broad Institute Genome Sequencing Center for Infectious Disease"/>
            <person name="Wu L."/>
            <person name="Ma J."/>
        </authorList>
    </citation>
    <scope>NUCLEOTIDE SEQUENCE [LARGE SCALE GENOMIC DNA]</scope>
    <source>
        <strain evidence="4">JCM 17440</strain>
    </source>
</reference>
<proteinExistence type="predicted"/>
<protein>
    <recommendedName>
        <fullName evidence="2">Restriction endonuclease type IV Mrr domain-containing protein</fullName>
    </recommendedName>
</protein>
<feature type="domain" description="Restriction endonuclease type IV Mrr" evidence="2">
    <location>
        <begin position="132"/>
        <end position="243"/>
    </location>
</feature>
<feature type="compositionally biased region" description="Polar residues" evidence="1">
    <location>
        <begin position="263"/>
        <end position="274"/>
    </location>
</feature>
<evidence type="ECO:0000313" key="4">
    <source>
        <dbReference type="Proteomes" id="UP001501710"/>
    </source>
</evidence>
<accession>A0ABP8CRI0</accession>
<keyword evidence="4" id="KW-1185">Reference proteome</keyword>
<dbReference type="InterPro" id="IPR011335">
    <property type="entry name" value="Restrct_endonuc-II-like"/>
</dbReference>
<gene>
    <name evidence="3" type="ORF">GCM10022254_75580</name>
</gene>
<feature type="region of interest" description="Disordered" evidence="1">
    <location>
        <begin position="253"/>
        <end position="274"/>
    </location>
</feature>
<dbReference type="SUPFAM" id="SSF52980">
    <property type="entry name" value="Restriction endonuclease-like"/>
    <property type="match status" value="1"/>
</dbReference>
<dbReference type="InterPro" id="IPR052906">
    <property type="entry name" value="Type_IV_Methyl-Rstrct_Enzyme"/>
</dbReference>
<dbReference type="EMBL" id="BAABAS010000033">
    <property type="protein sequence ID" value="GAA4242467.1"/>
    <property type="molecule type" value="Genomic_DNA"/>
</dbReference>
<sequence length="274" mass="30122">MVDFEFPPNTTIPDIRGYKYVKTRDAIDPLPRPITETKKRYAQLIAQITLRTLHEIFSATPPAVVEAVVFNGRLTTIDAATGKTVRLNALVSPNPYDLEAIEPFITFDLKRFRFTEDMDVVSGLDSRPNLIKLSPTEFEHLIRQLFVAMGAEAWTTIPSIDGGVDAVATSNNMFFGGVYLIQAKRWSGLVGLEAVHALTGVMADHTATTGVLVTTSWFGRASEQFAQRNRITLINGAELKHLLKKHLGAGVIPGVTPPRRVRASNNTQTGRPGP</sequence>